<evidence type="ECO:0000313" key="1">
    <source>
        <dbReference type="EMBL" id="CAJ1957891.1"/>
    </source>
</evidence>
<accession>A0AAD2PVW6</accession>
<proteinExistence type="predicted"/>
<evidence type="ECO:0000313" key="2">
    <source>
        <dbReference type="Proteomes" id="UP001295423"/>
    </source>
</evidence>
<dbReference type="AlphaFoldDB" id="A0AAD2PVW6"/>
<sequence>MDLQVYPWCKNPRWEKHLERYNEELSRLNGFGCGKSSAFKLVINDCTQKWMEMGGVFLDRHKNKINYFKALSFVKKALRASKDRNRAKTSALKVPGPIACAGTNPAGPSVGTEDDNNHGNTVGNDLCASFDENSSTIEKPAMMTSPKLARPKLARPKRKSVLPNGFSYQAAVARSTKKPHALKQEQPKKSLEFFALVCSQQKPFTDENKGGES</sequence>
<name>A0AAD2PVW6_9STRA</name>
<dbReference type="EMBL" id="CAKOGP040001958">
    <property type="protein sequence ID" value="CAJ1957891.1"/>
    <property type="molecule type" value="Genomic_DNA"/>
</dbReference>
<organism evidence="1 2">
    <name type="scientific">Cylindrotheca closterium</name>
    <dbReference type="NCBI Taxonomy" id="2856"/>
    <lineage>
        <taxon>Eukaryota</taxon>
        <taxon>Sar</taxon>
        <taxon>Stramenopiles</taxon>
        <taxon>Ochrophyta</taxon>
        <taxon>Bacillariophyta</taxon>
        <taxon>Bacillariophyceae</taxon>
        <taxon>Bacillariophycidae</taxon>
        <taxon>Bacillariales</taxon>
        <taxon>Bacillariaceae</taxon>
        <taxon>Cylindrotheca</taxon>
    </lineage>
</organism>
<keyword evidence="2" id="KW-1185">Reference proteome</keyword>
<gene>
    <name evidence="1" type="ORF">CYCCA115_LOCUS16927</name>
</gene>
<reference evidence="1" key="1">
    <citation type="submission" date="2023-08" db="EMBL/GenBank/DDBJ databases">
        <authorList>
            <person name="Audoor S."/>
            <person name="Bilcke G."/>
        </authorList>
    </citation>
    <scope>NUCLEOTIDE SEQUENCE</scope>
</reference>
<comment type="caution">
    <text evidence="1">The sequence shown here is derived from an EMBL/GenBank/DDBJ whole genome shotgun (WGS) entry which is preliminary data.</text>
</comment>
<protein>
    <submittedName>
        <fullName evidence="1">Uncharacterized protein</fullName>
    </submittedName>
</protein>
<dbReference type="Proteomes" id="UP001295423">
    <property type="component" value="Unassembled WGS sequence"/>
</dbReference>